<evidence type="ECO:0000256" key="1">
    <source>
        <dbReference type="SAM" id="MobiDB-lite"/>
    </source>
</evidence>
<feature type="compositionally biased region" description="Basic and acidic residues" evidence="1">
    <location>
        <begin position="65"/>
        <end position="75"/>
    </location>
</feature>
<feature type="compositionally biased region" description="Acidic residues" evidence="1">
    <location>
        <begin position="129"/>
        <end position="138"/>
    </location>
</feature>
<proteinExistence type="predicted"/>
<evidence type="ECO:0000313" key="2">
    <source>
        <dbReference type="EMBL" id="QUS38952.1"/>
    </source>
</evidence>
<organism evidence="2 3">
    <name type="scientific">Tardiphaga alba</name>
    <dbReference type="NCBI Taxonomy" id="340268"/>
    <lineage>
        <taxon>Bacteria</taxon>
        <taxon>Pseudomonadati</taxon>
        <taxon>Pseudomonadota</taxon>
        <taxon>Alphaproteobacteria</taxon>
        <taxon>Hyphomicrobiales</taxon>
        <taxon>Nitrobacteraceae</taxon>
        <taxon>Tardiphaga</taxon>
    </lineage>
</organism>
<name>A0ABX8A5T9_9BRAD</name>
<sequence>MTSISAASSSSYQSPLQKLQQELQAELTSGKISSGDQDALSAALDSIDSSMRADRGSASGGTRPSPDEMKSKIDDLISAQVSSGNLTSDQAEELKGVFEAAFADGPGGAKGAGGPPPGGGAGGPPPSDSADESDDTDSTTDIKDIMQQFLESLKQSLEASSSSYSASGVSASGNTTSFTALLLDYRS</sequence>
<protein>
    <recommendedName>
        <fullName evidence="4">Harpin HrpZ</fullName>
    </recommendedName>
</protein>
<accession>A0ABX8A5T9</accession>
<feature type="compositionally biased region" description="Low complexity" evidence="1">
    <location>
        <begin position="1"/>
        <end position="50"/>
    </location>
</feature>
<evidence type="ECO:0008006" key="4">
    <source>
        <dbReference type="Google" id="ProtNLM"/>
    </source>
</evidence>
<feature type="region of interest" description="Disordered" evidence="1">
    <location>
        <begin position="1"/>
        <end position="76"/>
    </location>
</feature>
<feature type="compositionally biased region" description="Pro residues" evidence="1">
    <location>
        <begin position="114"/>
        <end position="127"/>
    </location>
</feature>
<keyword evidence="3" id="KW-1185">Reference proteome</keyword>
<feature type="region of interest" description="Disordered" evidence="1">
    <location>
        <begin position="97"/>
        <end position="147"/>
    </location>
</feature>
<gene>
    <name evidence="2" type="ORF">RPMA_09030</name>
</gene>
<reference evidence="2 3" key="1">
    <citation type="submission" date="2019-02" db="EMBL/GenBank/DDBJ databases">
        <title>Emended description of the genus Rhodopseudomonas and description of Rhodopseudomonas albus sp. nov., a non-phototrophic, heavy-metal-tolerant bacterium isolated from garden soil.</title>
        <authorList>
            <person name="Bao Z."/>
            <person name="Cao W.W."/>
            <person name="Sato Y."/>
            <person name="Nishizawa T."/>
            <person name="Zhao J."/>
            <person name="Guo Y."/>
            <person name="Ohta H."/>
        </authorList>
    </citation>
    <scope>NUCLEOTIDE SEQUENCE [LARGE SCALE GENOMIC DNA]</scope>
    <source>
        <strain evidence="2 3">SK50-23</strain>
    </source>
</reference>
<dbReference type="EMBL" id="CP036498">
    <property type="protein sequence ID" value="QUS38952.1"/>
    <property type="molecule type" value="Genomic_DNA"/>
</dbReference>
<evidence type="ECO:0000313" key="3">
    <source>
        <dbReference type="Proteomes" id="UP000682843"/>
    </source>
</evidence>
<dbReference type="Proteomes" id="UP000682843">
    <property type="component" value="Chromosome"/>
</dbReference>
<dbReference type="RefSeq" id="WP_211912496.1">
    <property type="nucleotide sequence ID" value="NZ_CP036498.1"/>
</dbReference>